<gene>
    <name evidence="3" type="ordered locus">Hlac_3487</name>
</gene>
<sequence length="183" mass="20534">MSETEGGELTQDTVFEILSNSRRRFMLSYLNEHDGPVDLMELANEIAAWENETTVDELTDKQSKRVYVSVYQTHVPKLEATGLIDYDSDSGLIELSERASEIDRYMPDEESERPWHRYYVGLAIASAVFYGAVALGVPVLEQLTTAGAGVVVVVAFAVLSGYHYFKRDKKASIVEEMPVEDRS</sequence>
<dbReference type="InterPro" id="IPR055768">
    <property type="entry name" value="DUF7344"/>
</dbReference>
<feature type="transmembrane region" description="Helical" evidence="1">
    <location>
        <begin position="118"/>
        <end position="140"/>
    </location>
</feature>
<proteinExistence type="predicted"/>
<evidence type="ECO:0000256" key="1">
    <source>
        <dbReference type="SAM" id="Phobius"/>
    </source>
</evidence>
<keyword evidence="3" id="KW-0614">Plasmid</keyword>
<reference evidence="3 4" key="1">
    <citation type="journal article" date="2016" name="Stand. Genomic Sci.">
        <title>Complete genome sequence of the Antarctic Halorubrum lacusprofundi type strain ACAM 34.</title>
        <authorList>
            <person name="Anderson I.J."/>
            <person name="DasSarma P."/>
            <person name="Lucas S."/>
            <person name="Copeland A."/>
            <person name="Lapidus A."/>
            <person name="Del Rio T.G."/>
            <person name="Tice H."/>
            <person name="Dalin E."/>
            <person name="Bruce D.C."/>
            <person name="Goodwin L."/>
            <person name="Pitluck S."/>
            <person name="Sims D."/>
            <person name="Brettin T.S."/>
            <person name="Detter J.C."/>
            <person name="Han C.S."/>
            <person name="Larimer F."/>
            <person name="Hauser L."/>
            <person name="Land M."/>
            <person name="Ivanova N."/>
            <person name="Richardson P."/>
            <person name="Cavicchioli R."/>
            <person name="DasSarma S."/>
            <person name="Woese C.R."/>
            <person name="Kyrpides N.C."/>
        </authorList>
    </citation>
    <scope>NUCLEOTIDE SEQUENCE [LARGE SCALE GENOMIC DNA]</scope>
    <source>
        <strain evidence="4">ATCC 49239 / DSM 5036 / JCM 8891 / ACAM 34</strain>
    </source>
</reference>
<feature type="transmembrane region" description="Helical" evidence="1">
    <location>
        <begin position="146"/>
        <end position="165"/>
    </location>
</feature>
<dbReference type="EMBL" id="CP001367">
    <property type="protein sequence ID" value="ACM58997.1"/>
    <property type="molecule type" value="Genomic_DNA"/>
</dbReference>
<name>B9LX06_HALLT</name>
<dbReference type="AlphaFoldDB" id="B9LX06"/>
<keyword evidence="1" id="KW-1133">Transmembrane helix</keyword>
<evidence type="ECO:0000313" key="4">
    <source>
        <dbReference type="Proteomes" id="UP000000740"/>
    </source>
</evidence>
<keyword evidence="1" id="KW-0472">Membrane</keyword>
<evidence type="ECO:0000313" key="3">
    <source>
        <dbReference type="EMBL" id="ACM58997.1"/>
    </source>
</evidence>
<dbReference type="RefSeq" id="WP_012660200.1">
    <property type="nucleotide sequence ID" value="NC_012030.1"/>
</dbReference>
<organism evidence="3 4">
    <name type="scientific">Halorubrum lacusprofundi (strain ATCC 49239 / DSM 5036 / JCM 8891 / ACAM 34)</name>
    <dbReference type="NCBI Taxonomy" id="416348"/>
    <lineage>
        <taxon>Archaea</taxon>
        <taxon>Methanobacteriati</taxon>
        <taxon>Methanobacteriota</taxon>
        <taxon>Stenosarchaea group</taxon>
        <taxon>Halobacteria</taxon>
        <taxon>Halobacteriales</taxon>
        <taxon>Haloferacaceae</taxon>
        <taxon>Halorubrum</taxon>
    </lineage>
</organism>
<dbReference type="Proteomes" id="UP000000740">
    <property type="component" value="Plasmid pHLAC01"/>
</dbReference>
<dbReference type="eggNOG" id="arCOG03828">
    <property type="taxonomic scope" value="Archaea"/>
</dbReference>
<geneLocation type="plasmid" evidence="3 4">
    <name>pHLAC01</name>
</geneLocation>
<dbReference type="HOGENOM" id="CLU_093378_0_0_2"/>
<accession>B9LX06</accession>
<keyword evidence="4" id="KW-1185">Reference proteome</keyword>
<dbReference type="GeneID" id="7402333"/>
<evidence type="ECO:0000259" key="2">
    <source>
        <dbReference type="Pfam" id="PF24035"/>
    </source>
</evidence>
<protein>
    <recommendedName>
        <fullName evidence="2">DUF7344 domain-containing protein</fullName>
    </recommendedName>
</protein>
<keyword evidence="1" id="KW-0812">Transmembrane</keyword>
<dbReference type="KEGG" id="hla:Hlac_3487"/>
<feature type="domain" description="DUF7344" evidence="2">
    <location>
        <begin position="15"/>
        <end position="94"/>
    </location>
</feature>
<dbReference type="Pfam" id="PF24035">
    <property type="entry name" value="DUF7344"/>
    <property type="match status" value="1"/>
</dbReference>